<keyword evidence="2" id="KW-0547">Nucleotide-binding</keyword>
<dbReference type="SMART" id="SM00534">
    <property type="entry name" value="MUTSac"/>
    <property type="match status" value="1"/>
</dbReference>
<dbReference type="InterPro" id="IPR027417">
    <property type="entry name" value="P-loop_NTPase"/>
</dbReference>
<keyword evidence="11" id="KW-1185">Reference proteome</keyword>
<dbReference type="Proteomes" id="UP000029781">
    <property type="component" value="Segment"/>
</dbReference>
<dbReference type="SUPFAM" id="SSF52540">
    <property type="entry name" value="P-loop containing nucleoside triphosphate hydrolases"/>
    <property type="match status" value="1"/>
</dbReference>
<dbReference type="InterPro" id="IPR007695">
    <property type="entry name" value="DNA_mismatch_repair_MutS-lik_N"/>
</dbReference>
<keyword evidence="5" id="KW-0238">DNA-binding</keyword>
<dbReference type="EMBL" id="GU244497">
    <property type="protein sequence ID" value="ADO67520.1"/>
    <property type="molecule type" value="Genomic_DNA"/>
</dbReference>
<evidence type="ECO:0000256" key="2">
    <source>
        <dbReference type="ARBA" id="ARBA00022741"/>
    </source>
</evidence>
<evidence type="ECO:0000256" key="4">
    <source>
        <dbReference type="ARBA" id="ARBA00022840"/>
    </source>
</evidence>
<reference evidence="10 11" key="1">
    <citation type="journal article" date="2010" name="Proc. Natl. Acad. Sci. U.S.A.">
        <title>Giant virus with a remarkable complement of genes infects marine zooplankton.</title>
        <authorList>
            <person name="Fischer M.G."/>
            <person name="Allen M.J."/>
            <person name="Wilson W.H."/>
            <person name="Suttle C.A."/>
        </authorList>
    </citation>
    <scope>NUCLEOTIDE SEQUENCE [LARGE SCALE GENOMIC DNA]</scope>
    <source>
        <strain evidence="10 11">BV-PW1</strain>
    </source>
</reference>
<dbReference type="PIRSF" id="PIRSF037677">
    <property type="entry name" value="DNA_mis_repair_Msh6"/>
    <property type="match status" value="1"/>
</dbReference>
<name>E3T5Q7_CROVB</name>
<gene>
    <name evidence="10" type="ORF">crov486</name>
</gene>
<dbReference type="OrthoDB" id="8908at10239"/>
<dbReference type="InterPro" id="IPR017261">
    <property type="entry name" value="DNA_mismatch_repair_MutS/MSH"/>
</dbReference>
<comment type="similarity">
    <text evidence="1">Belongs to the DNA mismatch repair MutS family.</text>
</comment>
<evidence type="ECO:0000313" key="10">
    <source>
        <dbReference type="EMBL" id="ADO67520.1"/>
    </source>
</evidence>
<dbReference type="SUPFAM" id="SSF55271">
    <property type="entry name" value="DNA repair protein MutS, domain I"/>
    <property type="match status" value="1"/>
</dbReference>
<dbReference type="GO" id="GO:0006298">
    <property type="term" value="P:mismatch repair"/>
    <property type="evidence" value="ECO:0007669"/>
    <property type="project" value="InterPro"/>
</dbReference>
<dbReference type="KEGG" id="vg:9887889"/>
<dbReference type="Pfam" id="PF05192">
    <property type="entry name" value="MutS_III"/>
    <property type="match status" value="1"/>
</dbReference>
<dbReference type="InterPro" id="IPR007696">
    <property type="entry name" value="DNA_mismatch_repair_MutS_core"/>
</dbReference>
<dbReference type="SMART" id="SM00507">
    <property type="entry name" value="HNHc"/>
    <property type="match status" value="1"/>
</dbReference>
<protein>
    <submittedName>
        <fullName evidence="10">Putative DNA mismatch repair protein MutS</fullName>
    </submittedName>
</protein>
<dbReference type="SUPFAM" id="SSF48334">
    <property type="entry name" value="DNA repair protein MutS, domain III"/>
    <property type="match status" value="1"/>
</dbReference>
<evidence type="ECO:0000256" key="3">
    <source>
        <dbReference type="ARBA" id="ARBA00022763"/>
    </source>
</evidence>
<organism evidence="10 11">
    <name type="scientific">Cafeteria roenbergensis virus (strain BV-PW1)</name>
    <name type="common">CroV</name>
    <dbReference type="NCBI Taxonomy" id="693272"/>
    <lineage>
        <taxon>Viruses</taxon>
        <taxon>Varidnaviria</taxon>
        <taxon>Bamfordvirae</taxon>
        <taxon>Nucleocytoviricota</taxon>
        <taxon>Megaviricetes</taxon>
        <taxon>Imitervirales</taxon>
        <taxon>Mimiviridae</taxon>
        <taxon>Aliimimivirinae</taxon>
        <taxon>Rheavirus</taxon>
        <taxon>Rheavirus sinusmexicani</taxon>
    </lineage>
</organism>
<keyword evidence="4" id="KW-0067">ATP-binding</keyword>
<evidence type="ECO:0000313" key="11">
    <source>
        <dbReference type="Proteomes" id="UP000029781"/>
    </source>
</evidence>
<keyword evidence="6" id="KW-0234">DNA repair</keyword>
<dbReference type="InterPro" id="IPR036187">
    <property type="entry name" value="DNA_mismatch_repair_MutS_sf"/>
</dbReference>
<dbReference type="GO" id="GO:0030983">
    <property type="term" value="F:mismatched DNA binding"/>
    <property type="evidence" value="ECO:0007669"/>
    <property type="project" value="InterPro"/>
</dbReference>
<dbReference type="InterPro" id="IPR000432">
    <property type="entry name" value="DNA_mismatch_repair_MutS_C"/>
</dbReference>
<dbReference type="Gene3D" id="3.40.1170.10">
    <property type="entry name" value="DNA repair protein MutS, domain I"/>
    <property type="match status" value="1"/>
</dbReference>
<dbReference type="SMART" id="SM00533">
    <property type="entry name" value="MUTSd"/>
    <property type="match status" value="1"/>
</dbReference>
<sequence length="923" mass="107257">MIDYNNIKVTDYFQLHLDMKKKYGENTIILMQVGGFHEMYSTDKDGPNLEKIGEELDVLITKKNKNKTVSKNNPYMMGFPNHSLGKYVDLFINEGYLIVIVSQISTPPKPKRKITKIITPSTYQRDNSCSGNYLISVIIDESKSLQGESTIEIGLSAIELSIGQVFFHQGFSKKGDSNYSLDDAARFIQSFKPTEIIYANISDKDVIGKYNISQICEYLRFPRNSLDLSSKISPLKKITFQKRKFKEIFNTNLELIENMDIYPQARLSLFLIIYYIERINEVLLHKFQIPQIFYQPSKLYLGNRTLKQLNFSKEDKLYNVINKCKTPMGKRFFEMNINNPESDITELNKRYSDIKQFSENTVDNKLFMGIYDTDRIIRKIQLKTIVPVDIYKLHSSLHTGLELYTKVNIDDKQIKKIINFIEESVDLEKIRHLNSLDVKESFFLIDNKEFEKITLVNNKITQIMENLELNKTKFENLIDEGKFIKKSILKVEANLIDGLYISGTKKRGLEIEKKFIKSDLYKQFNNITFNYQKTTVKIKGDFLEKSFIDKSKLEGKLNELTSELFYSFIDKLEKYINELEHFSNNIAYYDFINSAVDLLNKNHYTLPKIRKDSNQNSFIRAKNLRHPLVELLLDEEYIPQNISLDDKIRGVMLFGVNSAGKSTLMKSVGISVLLAQIGYPVPAAKFEFYPYQSIFTRIVGNDDILKGLSSFMVEMIELNSILKRNNKNTLVIADELCRGTEVESAMYIVTTMIEALSKNNCSFITASHLHGLKNFNVINNLQNVKPFHLKVEYKNNNLIYDRKLCEGYGSNCYGIEVAKYILEDQNIVNRIYEISNQFEEMKMSKYNSEIVLEKCQICESKQQLETHHIIFQKDFNDGKHKKKLHLIKNNKSNLVVLCSKCHDEVDRNNIKIEGWKNSKLVIK</sequence>
<evidence type="ECO:0000256" key="6">
    <source>
        <dbReference type="ARBA" id="ARBA00023204"/>
    </source>
</evidence>
<evidence type="ECO:0000259" key="7">
    <source>
        <dbReference type="SMART" id="SM00507"/>
    </source>
</evidence>
<dbReference type="RefSeq" id="YP_003970119.1">
    <property type="nucleotide sequence ID" value="NC_014637.1"/>
</dbReference>
<evidence type="ECO:0000259" key="8">
    <source>
        <dbReference type="SMART" id="SM00533"/>
    </source>
</evidence>
<dbReference type="Gene3D" id="3.40.50.300">
    <property type="entry name" value="P-loop containing nucleotide triphosphate hydrolases"/>
    <property type="match status" value="1"/>
</dbReference>
<dbReference type="Pfam" id="PF00488">
    <property type="entry name" value="MutS_V"/>
    <property type="match status" value="1"/>
</dbReference>
<evidence type="ECO:0000256" key="1">
    <source>
        <dbReference type="ARBA" id="ARBA00006271"/>
    </source>
</evidence>
<feature type="domain" description="DNA mismatch repair protein MutS core" evidence="8">
    <location>
        <begin position="312"/>
        <end position="632"/>
    </location>
</feature>
<evidence type="ECO:0000256" key="5">
    <source>
        <dbReference type="ARBA" id="ARBA00023125"/>
    </source>
</evidence>
<proteinExistence type="inferred from homology"/>
<feature type="domain" description="DNA mismatch repair proteins mutS family" evidence="9">
    <location>
        <begin position="648"/>
        <end position="836"/>
    </location>
</feature>
<dbReference type="InterPro" id="IPR016151">
    <property type="entry name" value="DNA_mismatch_repair_MutS_N"/>
</dbReference>
<dbReference type="Gene3D" id="1.10.1420.10">
    <property type="match status" value="2"/>
</dbReference>
<dbReference type="PANTHER" id="PTHR11361:SF34">
    <property type="entry name" value="DNA MISMATCH REPAIR PROTEIN MSH1, MITOCHONDRIAL"/>
    <property type="match status" value="1"/>
</dbReference>
<organismHost>
    <name type="scientific">Cafeteria roenbergensis</name>
    <name type="common">Marine flagellate</name>
    <dbReference type="NCBI Taxonomy" id="33653"/>
</organismHost>
<dbReference type="GO" id="GO:0005524">
    <property type="term" value="F:ATP binding"/>
    <property type="evidence" value="ECO:0007669"/>
    <property type="project" value="UniProtKB-KW"/>
</dbReference>
<dbReference type="PANTHER" id="PTHR11361">
    <property type="entry name" value="DNA MISMATCH REPAIR PROTEIN MUTS FAMILY MEMBER"/>
    <property type="match status" value="1"/>
</dbReference>
<dbReference type="Pfam" id="PF01624">
    <property type="entry name" value="MutS_I"/>
    <property type="match status" value="1"/>
</dbReference>
<dbReference type="GeneID" id="9887889"/>
<feature type="domain" description="HNH nuclease" evidence="7">
    <location>
        <begin position="845"/>
        <end position="903"/>
    </location>
</feature>
<keyword evidence="3" id="KW-0227">DNA damage</keyword>
<accession>E3T5Q7</accession>
<dbReference type="InterPro" id="IPR003615">
    <property type="entry name" value="HNH_nuc"/>
</dbReference>
<dbReference type="InterPro" id="IPR045076">
    <property type="entry name" value="MutS"/>
</dbReference>
<dbReference type="GO" id="GO:0140664">
    <property type="term" value="F:ATP-dependent DNA damage sensor activity"/>
    <property type="evidence" value="ECO:0007669"/>
    <property type="project" value="InterPro"/>
</dbReference>
<dbReference type="CDD" id="cd00085">
    <property type="entry name" value="HNHc"/>
    <property type="match status" value="1"/>
</dbReference>
<evidence type="ECO:0000259" key="9">
    <source>
        <dbReference type="SMART" id="SM00534"/>
    </source>
</evidence>